<dbReference type="RefSeq" id="XP_048135583.1">
    <property type="nucleotide sequence ID" value="XM_048279626.1"/>
</dbReference>
<dbReference type="Pfam" id="PF23551">
    <property type="entry name" value="Zn_ribbon_20"/>
    <property type="match status" value="1"/>
</dbReference>
<feature type="region of interest" description="Disordered" evidence="1">
    <location>
        <begin position="321"/>
        <end position="377"/>
    </location>
</feature>
<dbReference type="RefSeq" id="XP_030539450.1">
    <property type="nucleotide sequence ID" value="XM_030683590.1"/>
</dbReference>
<feature type="compositionally biased region" description="Polar residues" evidence="1">
    <location>
        <begin position="142"/>
        <end position="155"/>
    </location>
</feature>
<proteinExistence type="predicted"/>
<dbReference type="InterPro" id="IPR018253">
    <property type="entry name" value="DnaJ_domain_CS"/>
</dbReference>
<dbReference type="SUPFAM" id="SSF46565">
    <property type="entry name" value="Chaperone J-domain"/>
    <property type="match status" value="1"/>
</dbReference>
<feature type="compositionally biased region" description="Polar residues" evidence="1">
    <location>
        <begin position="235"/>
        <end position="273"/>
    </location>
</feature>
<feature type="compositionally biased region" description="Basic and acidic residues" evidence="1">
    <location>
        <begin position="750"/>
        <end position="764"/>
    </location>
</feature>
<dbReference type="Pfam" id="PF11926">
    <property type="entry name" value="DUF3444"/>
    <property type="match status" value="1"/>
</dbReference>
<dbReference type="RefSeq" id="XP_030539446.1">
    <property type="nucleotide sequence ID" value="XM_030683586.1"/>
</dbReference>
<dbReference type="SMART" id="SM00271">
    <property type="entry name" value="DnaJ"/>
    <property type="match status" value="1"/>
</dbReference>
<dbReference type="InterPro" id="IPR056988">
    <property type="entry name" value="Zn_ribbon_pln"/>
</dbReference>
<dbReference type="PROSITE" id="PS00636">
    <property type="entry name" value="DNAJ_1"/>
    <property type="match status" value="1"/>
</dbReference>
<accession>A0A8B8PZ27</accession>
<organism evidence="3 4">
    <name type="scientific">Rhodamnia argentea</name>
    <dbReference type="NCBI Taxonomy" id="178133"/>
    <lineage>
        <taxon>Eukaryota</taxon>
        <taxon>Viridiplantae</taxon>
        <taxon>Streptophyta</taxon>
        <taxon>Embryophyta</taxon>
        <taxon>Tracheophyta</taxon>
        <taxon>Spermatophyta</taxon>
        <taxon>Magnoliopsida</taxon>
        <taxon>eudicotyledons</taxon>
        <taxon>Gunneridae</taxon>
        <taxon>Pentapetalae</taxon>
        <taxon>rosids</taxon>
        <taxon>malvids</taxon>
        <taxon>Myrtales</taxon>
        <taxon>Myrtaceae</taxon>
        <taxon>Myrtoideae</taxon>
        <taxon>Myrteae</taxon>
        <taxon>Australasian group</taxon>
        <taxon>Rhodamnia</taxon>
    </lineage>
</organism>
<dbReference type="RefSeq" id="XP_030539448.1">
    <property type="nucleotide sequence ID" value="XM_030683588.1"/>
</dbReference>
<dbReference type="RefSeq" id="XP_048135585.1">
    <property type="nucleotide sequence ID" value="XM_048279628.1"/>
</dbReference>
<keyword evidence="3" id="KW-1185">Reference proteome</keyword>
<dbReference type="PROSITE" id="PS50076">
    <property type="entry name" value="DNAJ_2"/>
    <property type="match status" value="1"/>
</dbReference>
<name>A0A8B8PZ27_9MYRT</name>
<dbReference type="PANTHER" id="PTHR44137:SF58">
    <property type="entry name" value="J DOMAIN-CONTAINING PROTEIN"/>
    <property type="match status" value="1"/>
</dbReference>
<dbReference type="KEGG" id="rarg:115747426"/>
<dbReference type="AlphaFoldDB" id="A0A8B8PZ27"/>
<dbReference type="PANTHER" id="PTHR44137">
    <property type="entry name" value="BNAC03G44070D PROTEIN"/>
    <property type="match status" value="1"/>
</dbReference>
<feature type="compositionally biased region" description="Basic and acidic residues" evidence="1">
    <location>
        <begin position="469"/>
        <end position="484"/>
    </location>
</feature>
<reference evidence="4 5" key="1">
    <citation type="submission" date="2025-04" db="UniProtKB">
        <authorList>
            <consortium name="RefSeq"/>
        </authorList>
    </citation>
    <scope>IDENTIFICATION</scope>
    <source>
        <tissue evidence="8 9">Leaf</tissue>
    </source>
</reference>
<dbReference type="PRINTS" id="PR00625">
    <property type="entry name" value="JDOMAIN"/>
</dbReference>
<evidence type="ECO:0000313" key="9">
    <source>
        <dbReference type="RefSeq" id="XP_048135585.1"/>
    </source>
</evidence>
<evidence type="ECO:0000313" key="3">
    <source>
        <dbReference type="Proteomes" id="UP000827889"/>
    </source>
</evidence>
<feature type="region of interest" description="Disordered" evidence="1">
    <location>
        <begin position="141"/>
        <end position="187"/>
    </location>
</feature>
<feature type="region of interest" description="Disordered" evidence="1">
    <location>
        <begin position="741"/>
        <end position="785"/>
    </location>
</feature>
<evidence type="ECO:0000313" key="7">
    <source>
        <dbReference type="RefSeq" id="XP_030539450.1"/>
    </source>
</evidence>
<dbReference type="Pfam" id="PF00226">
    <property type="entry name" value="DnaJ"/>
    <property type="match status" value="1"/>
</dbReference>
<dbReference type="Proteomes" id="UP000827889">
    <property type="component" value="Chromosome 5"/>
</dbReference>
<protein>
    <submittedName>
        <fullName evidence="4 5">Uncharacterized protein LOC115747426</fullName>
    </submittedName>
</protein>
<feature type="domain" description="J" evidence="2">
    <location>
        <begin position="66"/>
        <end position="130"/>
    </location>
</feature>
<gene>
    <name evidence="4 5 6 7 8 9" type="primary">LOC115747426</name>
</gene>
<dbReference type="RefSeq" id="XP_030539449.1">
    <property type="nucleotide sequence ID" value="XM_030683589.1"/>
</dbReference>
<feature type="compositionally biased region" description="Low complexity" evidence="1">
    <location>
        <begin position="159"/>
        <end position="171"/>
    </location>
</feature>
<feature type="compositionally biased region" description="Basic and acidic residues" evidence="1">
    <location>
        <begin position="321"/>
        <end position="335"/>
    </location>
</feature>
<evidence type="ECO:0000259" key="2">
    <source>
        <dbReference type="PROSITE" id="PS50076"/>
    </source>
</evidence>
<dbReference type="InterPro" id="IPR001623">
    <property type="entry name" value="DnaJ_domain"/>
</dbReference>
<dbReference type="CDD" id="cd06257">
    <property type="entry name" value="DnaJ"/>
    <property type="match status" value="1"/>
</dbReference>
<dbReference type="Gene3D" id="1.10.287.110">
    <property type="entry name" value="DnaJ domain"/>
    <property type="match status" value="1"/>
</dbReference>
<dbReference type="InterPro" id="IPR036869">
    <property type="entry name" value="J_dom_sf"/>
</dbReference>
<dbReference type="OrthoDB" id="66964at2759"/>
<evidence type="ECO:0000313" key="8">
    <source>
        <dbReference type="RefSeq" id="XP_048135583.1"/>
    </source>
</evidence>
<evidence type="ECO:0000313" key="5">
    <source>
        <dbReference type="RefSeq" id="XP_030539448.1"/>
    </source>
</evidence>
<evidence type="ECO:0000313" key="4">
    <source>
        <dbReference type="RefSeq" id="XP_030539446.1"/>
    </source>
</evidence>
<feature type="compositionally biased region" description="Basic and acidic residues" evidence="1">
    <location>
        <begin position="360"/>
        <end position="372"/>
    </location>
</feature>
<feature type="region of interest" description="Disordered" evidence="1">
    <location>
        <begin position="443"/>
        <end position="484"/>
    </location>
</feature>
<feature type="region of interest" description="Disordered" evidence="1">
    <location>
        <begin position="235"/>
        <end position="278"/>
    </location>
</feature>
<evidence type="ECO:0000313" key="6">
    <source>
        <dbReference type="RefSeq" id="XP_030539449.1"/>
    </source>
</evidence>
<sequence length="785" mass="87919">MDCNKDEATRAKEIAETKFMARDIAGAKKFALKAQSLYPGLEGMTQMLATLDVYVSAENKVSGEPDWYGVLGVDPTADEEMVRRQYRKLALMLHPDKNKSIGAEGAFKLISQAWSLLSDKVKRVAYDQKRFVRTFQKVPKSTGASSATPRANSFYNFDKTPNATSTTNTTAKSHRTTDRPRHSSQKTKPSTFWTVCHRCKMQYEYLRVYLNHNLLCPNCQKPFFAIEIAPPSSDRTTSATPWNFSQQQQSANHQVSSKDTMNSGRSNAPSSDTGVGGFSGHDSYMQNNFHWSPFSKTSSASTAAQAASVVQQAYEKVKREREEAQAATKREEALRRKQASRKNSGMSSTGYTGGVKRRRGMDDLGGSDHGRDVANQMGMASGGVGAAFSKQANFGAVSVNGITRRNVIREMTELQVQKTLIMKARREVGKNLDELRSATIAKTAGKGKRSGKDDNTNESVGKVPVDGGTNDKTKSRESVDSKKEYSAAKSFPGILSTDAGTSQMLSMTVLDPDFHDFDKDRTEKSFRENHVWAVYDDDDGMPRFYALIQKVISLNPFKMRISWLNSKTNSELGPLNWVASGFSKTCGDFRVGKYEIYDSLNAFSHKVRWAKGVRGVIRIFPRKGDVWALYRNWSPNWNELTADDMIHKYDMVEVLEDYDEEQGVLVIPLVKVARFRAVFHRHLDLREIRRIPREEMFRFSHQVPSCMLTGQEAPNSPKGCLELDPAATPLDLLQVIEDVKAEDIEENDERETSHTETSEAERTVEPVLSAVDAQEVATMEIRQTT</sequence>
<dbReference type="InterPro" id="IPR024593">
    <property type="entry name" value="DUF3444"/>
</dbReference>
<feature type="compositionally biased region" description="Polar residues" evidence="1">
    <location>
        <begin position="341"/>
        <end position="350"/>
    </location>
</feature>
<evidence type="ECO:0000256" key="1">
    <source>
        <dbReference type="SAM" id="MobiDB-lite"/>
    </source>
</evidence>
<dbReference type="GeneID" id="115747426"/>